<feature type="region of interest" description="Disordered" evidence="2">
    <location>
        <begin position="404"/>
        <end position="423"/>
    </location>
</feature>
<accession>A0A6A6RLL0</accession>
<feature type="region of interest" description="Disordered" evidence="2">
    <location>
        <begin position="1"/>
        <end position="49"/>
    </location>
</feature>
<feature type="compositionally biased region" description="Low complexity" evidence="2">
    <location>
        <begin position="192"/>
        <end position="204"/>
    </location>
</feature>
<organism evidence="4 5">
    <name type="scientific">Massarina eburnea CBS 473.64</name>
    <dbReference type="NCBI Taxonomy" id="1395130"/>
    <lineage>
        <taxon>Eukaryota</taxon>
        <taxon>Fungi</taxon>
        <taxon>Dikarya</taxon>
        <taxon>Ascomycota</taxon>
        <taxon>Pezizomycotina</taxon>
        <taxon>Dothideomycetes</taxon>
        <taxon>Pleosporomycetidae</taxon>
        <taxon>Pleosporales</taxon>
        <taxon>Massarineae</taxon>
        <taxon>Massarinaceae</taxon>
        <taxon>Massarina</taxon>
    </lineage>
</organism>
<evidence type="ECO:0000313" key="4">
    <source>
        <dbReference type="EMBL" id="KAF2636182.1"/>
    </source>
</evidence>
<keyword evidence="1" id="KW-0479">Metal-binding</keyword>
<feature type="region of interest" description="Disordered" evidence="2">
    <location>
        <begin position="192"/>
        <end position="212"/>
    </location>
</feature>
<evidence type="ECO:0000313" key="5">
    <source>
        <dbReference type="Proteomes" id="UP000799753"/>
    </source>
</evidence>
<keyword evidence="5" id="KW-1185">Reference proteome</keyword>
<feature type="domain" description="RING-type" evidence="3">
    <location>
        <begin position="524"/>
        <end position="576"/>
    </location>
</feature>
<dbReference type="AlphaFoldDB" id="A0A6A6RLL0"/>
<dbReference type="PROSITE" id="PS50089">
    <property type="entry name" value="ZF_RING_2"/>
    <property type="match status" value="1"/>
</dbReference>
<feature type="region of interest" description="Disordered" evidence="2">
    <location>
        <begin position="283"/>
        <end position="313"/>
    </location>
</feature>
<evidence type="ECO:0000256" key="2">
    <source>
        <dbReference type="SAM" id="MobiDB-lite"/>
    </source>
</evidence>
<keyword evidence="1" id="KW-0862">Zinc</keyword>
<proteinExistence type="predicted"/>
<keyword evidence="1" id="KW-0863">Zinc-finger</keyword>
<evidence type="ECO:0000259" key="3">
    <source>
        <dbReference type="PROSITE" id="PS50089"/>
    </source>
</evidence>
<evidence type="ECO:0000256" key="1">
    <source>
        <dbReference type="PROSITE-ProRule" id="PRU00175"/>
    </source>
</evidence>
<name>A0A6A6RLL0_9PLEO</name>
<sequence length="594" mass="66672">MTAHNCMNLHDSYSLHPSTSQLPPLSDPRKAQKMMGLAAERPSSRRNTLNFHAPKSGMIKAQRTLGMAVDGPKDRRSEVGSNAYQGDLEKKLRQAEMDVRRLSGMAALSDRDDESIKTGRVGGHSRIPSTSTRGWIEIGVEEEEPEITDELEPSRPSPFPPQIELPAIRSPSPLSMEPVELDATTTTHICRPASRSRQSSCASSRFHERPTNKIASSRWRAMRSNTCPDFPGHLPTMGLKPVPGEDMERDPLHVRYSREPPTPSSPLKSPLVFDHVEEARAHAEEELKSTAEEGAIKPETDLESQQKKPKRTRWSSLPMSLIKFTKRHSKPEERILVEERISVPNHEHEEEKSSEPKSKVELTLENLQRWEDEVGCVPKIYRMSHNMLNSPEEIDMEVKRGMLNPRRTTLPNPPTRILTPTPTPNLQNLTNTPPASPPLAQSSFCLQDPRQHHRPSYLHARASTTPCPPHMPTLPQRAYPPSPLLTPDLSRTYPSPLRSPALSLQTLASEKETAAESASTLLMCVMCKDVEHPSTFPTRRITDGCAHPTRACLDCLRVWIVETAKHDWDGARCPECGLSMREEDIQAFMWGYVG</sequence>
<gene>
    <name evidence="4" type="ORF">P280DRAFT_553250</name>
</gene>
<dbReference type="InterPro" id="IPR001841">
    <property type="entry name" value="Znf_RING"/>
</dbReference>
<dbReference type="GO" id="GO:0008270">
    <property type="term" value="F:zinc ion binding"/>
    <property type="evidence" value="ECO:0007669"/>
    <property type="project" value="UniProtKB-KW"/>
</dbReference>
<dbReference type="Proteomes" id="UP000799753">
    <property type="component" value="Unassembled WGS sequence"/>
</dbReference>
<protein>
    <recommendedName>
        <fullName evidence="3">RING-type domain-containing protein</fullName>
    </recommendedName>
</protein>
<reference evidence="4" key="1">
    <citation type="journal article" date="2020" name="Stud. Mycol.">
        <title>101 Dothideomycetes genomes: a test case for predicting lifestyles and emergence of pathogens.</title>
        <authorList>
            <person name="Haridas S."/>
            <person name="Albert R."/>
            <person name="Binder M."/>
            <person name="Bloem J."/>
            <person name="Labutti K."/>
            <person name="Salamov A."/>
            <person name="Andreopoulos B."/>
            <person name="Baker S."/>
            <person name="Barry K."/>
            <person name="Bills G."/>
            <person name="Bluhm B."/>
            <person name="Cannon C."/>
            <person name="Castanera R."/>
            <person name="Culley D."/>
            <person name="Daum C."/>
            <person name="Ezra D."/>
            <person name="Gonzalez J."/>
            <person name="Henrissat B."/>
            <person name="Kuo A."/>
            <person name="Liang C."/>
            <person name="Lipzen A."/>
            <person name="Lutzoni F."/>
            <person name="Magnuson J."/>
            <person name="Mondo S."/>
            <person name="Nolan M."/>
            <person name="Ohm R."/>
            <person name="Pangilinan J."/>
            <person name="Park H.-J."/>
            <person name="Ramirez L."/>
            <person name="Alfaro M."/>
            <person name="Sun H."/>
            <person name="Tritt A."/>
            <person name="Yoshinaga Y."/>
            <person name="Zwiers L.-H."/>
            <person name="Turgeon B."/>
            <person name="Goodwin S."/>
            <person name="Spatafora J."/>
            <person name="Crous P."/>
            <person name="Grigoriev I."/>
        </authorList>
    </citation>
    <scope>NUCLEOTIDE SEQUENCE</scope>
    <source>
        <strain evidence="4">CBS 473.64</strain>
    </source>
</reference>
<dbReference type="OrthoDB" id="3767399at2759"/>
<dbReference type="EMBL" id="MU006800">
    <property type="protein sequence ID" value="KAF2636182.1"/>
    <property type="molecule type" value="Genomic_DNA"/>
</dbReference>
<feature type="compositionally biased region" description="Basic and acidic residues" evidence="2">
    <location>
        <begin position="283"/>
        <end position="306"/>
    </location>
</feature>